<feature type="compositionally biased region" description="Basic and acidic residues" evidence="1">
    <location>
        <begin position="9"/>
        <end position="18"/>
    </location>
</feature>
<dbReference type="InterPro" id="IPR013216">
    <property type="entry name" value="Methyltransf_11"/>
</dbReference>
<dbReference type="Pfam" id="PF08241">
    <property type="entry name" value="Methyltransf_11"/>
    <property type="match status" value="1"/>
</dbReference>
<reference evidence="3 4" key="1">
    <citation type="submission" date="2023-11" db="EMBL/GenBank/DDBJ databases">
        <title>MicrobeMod: A computational toolkit for identifying prokaryotic methylation and restriction-modification with nanopore sequencing.</title>
        <authorList>
            <person name="Crits-Christoph A."/>
            <person name="Kang S.C."/>
            <person name="Lee H."/>
            <person name="Ostrov N."/>
        </authorList>
    </citation>
    <scope>NUCLEOTIDE SEQUENCE [LARGE SCALE GENOMIC DNA]</scope>
    <source>
        <strain evidence="3 4">DSMZ 700</strain>
    </source>
</reference>
<gene>
    <name evidence="3" type="ORF">SIL87_13965</name>
</gene>
<evidence type="ECO:0000313" key="3">
    <source>
        <dbReference type="EMBL" id="MDX5931869.1"/>
    </source>
</evidence>
<dbReference type="CDD" id="cd02440">
    <property type="entry name" value="AdoMet_MTases"/>
    <property type="match status" value="1"/>
</dbReference>
<accession>A0AAW9DS09</accession>
<keyword evidence="3" id="KW-0808">Transferase</keyword>
<dbReference type="GO" id="GO:0008757">
    <property type="term" value="F:S-adenosylmethionine-dependent methyltransferase activity"/>
    <property type="evidence" value="ECO:0007669"/>
    <property type="project" value="InterPro"/>
</dbReference>
<feature type="domain" description="Methyltransferase type 11" evidence="2">
    <location>
        <begin position="175"/>
        <end position="224"/>
    </location>
</feature>
<dbReference type="EMBL" id="JAWXYB010000018">
    <property type="protein sequence ID" value="MDX5931869.1"/>
    <property type="molecule type" value="Genomic_DNA"/>
</dbReference>
<dbReference type="RefSeq" id="WP_319614751.1">
    <property type="nucleotide sequence ID" value="NZ_JAWXYB010000018.1"/>
</dbReference>
<sequence length="346" mass="38265">MLSNASTADRLDPDHPLIDSDPNCPADPLRTDLRTILCCPRCHGAVEPASARWVCREVTCLYATVGFPVTQGQPVLVDFETSIFDRASYEAGRGSVLPRDDSGRGLRTMLRRAVLGHNTEAARMCGTLLHHLRRQASRPRVLVLGGGAIGSGITALYEDPSIEVVGTDVYASVNTQLVADGHALPFQDGVFDAVIVQAVLEHVLEPQAVVNEIHRVLHPEGLVYADTPFMQQVHEAAFDFTRFTRSGHRWLFRRFDEIESGTVGGAGTALLWSMRYYLRAFGVRNPVATICVAPFFGLRWLERFARAAPNADAASGHYFLGRRSDRQSVQPKDMVTYYDRQTQARA</sequence>
<comment type="caution">
    <text evidence="3">The sequence shown here is derived from an EMBL/GenBank/DDBJ whole genome shotgun (WGS) entry which is preliminary data.</text>
</comment>
<keyword evidence="4" id="KW-1185">Reference proteome</keyword>
<dbReference type="Proteomes" id="UP001279553">
    <property type="component" value="Unassembled WGS sequence"/>
</dbReference>
<keyword evidence="3" id="KW-0489">Methyltransferase</keyword>
<dbReference type="InterPro" id="IPR029063">
    <property type="entry name" value="SAM-dependent_MTases_sf"/>
</dbReference>
<name>A0AAW9DS09_ACIAO</name>
<dbReference type="Gene3D" id="3.40.50.150">
    <property type="entry name" value="Vaccinia Virus protein VP39"/>
    <property type="match status" value="1"/>
</dbReference>
<protein>
    <submittedName>
        <fullName evidence="3">Class I SAM-dependent methyltransferase</fullName>
    </submittedName>
</protein>
<feature type="region of interest" description="Disordered" evidence="1">
    <location>
        <begin position="1"/>
        <end position="24"/>
    </location>
</feature>
<evidence type="ECO:0000259" key="2">
    <source>
        <dbReference type="Pfam" id="PF08241"/>
    </source>
</evidence>
<proteinExistence type="predicted"/>
<evidence type="ECO:0000313" key="4">
    <source>
        <dbReference type="Proteomes" id="UP001279553"/>
    </source>
</evidence>
<dbReference type="SUPFAM" id="SSF53335">
    <property type="entry name" value="S-adenosyl-L-methionine-dependent methyltransferases"/>
    <property type="match status" value="1"/>
</dbReference>
<evidence type="ECO:0000256" key="1">
    <source>
        <dbReference type="SAM" id="MobiDB-lite"/>
    </source>
</evidence>
<dbReference type="AlphaFoldDB" id="A0AAW9DS09"/>
<dbReference type="GO" id="GO:0032259">
    <property type="term" value="P:methylation"/>
    <property type="evidence" value="ECO:0007669"/>
    <property type="project" value="UniProtKB-KW"/>
</dbReference>
<organism evidence="3 4">
    <name type="scientific">Acidiphilium acidophilum</name>
    <name type="common">Thiobacillus acidophilus</name>
    <dbReference type="NCBI Taxonomy" id="76588"/>
    <lineage>
        <taxon>Bacteria</taxon>
        <taxon>Pseudomonadati</taxon>
        <taxon>Pseudomonadota</taxon>
        <taxon>Alphaproteobacteria</taxon>
        <taxon>Acetobacterales</taxon>
        <taxon>Acidocellaceae</taxon>
        <taxon>Acidiphilium</taxon>
    </lineage>
</organism>